<gene>
    <name evidence="1" type="ORF">B7463_g10195</name>
</gene>
<organism evidence="1 2">
    <name type="scientific">Scytalidium lignicola</name>
    <name type="common">Hyphomycete</name>
    <dbReference type="NCBI Taxonomy" id="5539"/>
    <lineage>
        <taxon>Eukaryota</taxon>
        <taxon>Fungi</taxon>
        <taxon>Dikarya</taxon>
        <taxon>Ascomycota</taxon>
        <taxon>Pezizomycotina</taxon>
        <taxon>Leotiomycetes</taxon>
        <taxon>Leotiomycetes incertae sedis</taxon>
        <taxon>Scytalidium</taxon>
    </lineage>
</organism>
<proteinExistence type="predicted"/>
<evidence type="ECO:0000313" key="2">
    <source>
        <dbReference type="Proteomes" id="UP000258309"/>
    </source>
</evidence>
<feature type="non-terminal residue" evidence="1">
    <location>
        <position position="113"/>
    </location>
</feature>
<name>A0A3E2GYC5_SCYLI</name>
<dbReference type="EMBL" id="NCSJ02000282">
    <property type="protein sequence ID" value="RFU26140.1"/>
    <property type="molecule type" value="Genomic_DNA"/>
</dbReference>
<dbReference type="Proteomes" id="UP000258309">
    <property type="component" value="Unassembled WGS sequence"/>
</dbReference>
<evidence type="ECO:0000313" key="1">
    <source>
        <dbReference type="EMBL" id="RFU26140.1"/>
    </source>
</evidence>
<sequence>MSANDNFTALFGAPLGDVSAAFIGDSTRPNDHLGILELAQFEEIQKHTGNEVVRSGVSFLVDVHRTVSRLAKLGLGGQPTSAEIEGEHWATVHDADGVIVVLIPLSTSIRATF</sequence>
<reference evidence="1 2" key="1">
    <citation type="submission" date="2018-05" db="EMBL/GenBank/DDBJ databases">
        <title>Draft genome sequence of Scytalidium lignicola DSM 105466, a ubiquitous saprotrophic fungus.</title>
        <authorList>
            <person name="Buettner E."/>
            <person name="Gebauer A.M."/>
            <person name="Hofrichter M."/>
            <person name="Liers C."/>
            <person name="Kellner H."/>
        </authorList>
    </citation>
    <scope>NUCLEOTIDE SEQUENCE [LARGE SCALE GENOMIC DNA]</scope>
    <source>
        <strain evidence="1 2">DSM 105466</strain>
    </source>
</reference>
<keyword evidence="2" id="KW-1185">Reference proteome</keyword>
<feature type="non-terminal residue" evidence="1">
    <location>
        <position position="1"/>
    </location>
</feature>
<dbReference type="AlphaFoldDB" id="A0A3E2GYC5"/>
<accession>A0A3E2GYC5</accession>
<comment type="caution">
    <text evidence="1">The sequence shown here is derived from an EMBL/GenBank/DDBJ whole genome shotgun (WGS) entry which is preliminary data.</text>
</comment>
<protein>
    <recommendedName>
        <fullName evidence="3">Glyoxalase-like domain-containing protein</fullName>
    </recommendedName>
</protein>
<evidence type="ECO:0008006" key="3">
    <source>
        <dbReference type="Google" id="ProtNLM"/>
    </source>
</evidence>